<dbReference type="InterPro" id="IPR003567">
    <property type="entry name" value="Cyt_c_biogenesis"/>
</dbReference>
<protein>
    <submittedName>
        <fullName evidence="6">Cytochrome c biogenesis protein CcsA</fullName>
    </submittedName>
</protein>
<dbReference type="Pfam" id="PF16327">
    <property type="entry name" value="CcmF_C"/>
    <property type="match status" value="1"/>
</dbReference>
<feature type="transmembrane region" description="Helical" evidence="3">
    <location>
        <begin position="278"/>
        <end position="297"/>
    </location>
</feature>
<feature type="transmembrane region" description="Helical" evidence="3">
    <location>
        <begin position="106"/>
        <end position="123"/>
    </location>
</feature>
<keyword evidence="7" id="KW-1185">Reference proteome</keyword>
<dbReference type="EMBL" id="JAOTIF010000029">
    <property type="protein sequence ID" value="MCU7552197.1"/>
    <property type="molecule type" value="Genomic_DNA"/>
</dbReference>
<evidence type="ECO:0000259" key="5">
    <source>
        <dbReference type="Pfam" id="PF16327"/>
    </source>
</evidence>
<reference evidence="6" key="2">
    <citation type="submission" date="2023-04" db="EMBL/GenBank/DDBJ databases">
        <title>Paracnuella aquatica gen. nov., sp. nov., a member of the family Chitinophagaceae isolated from a hot spring.</title>
        <authorList>
            <person name="Wang C."/>
        </authorList>
    </citation>
    <scope>NUCLEOTIDE SEQUENCE</scope>
    <source>
        <strain evidence="6">LB-8</strain>
    </source>
</reference>
<evidence type="ECO:0000313" key="6">
    <source>
        <dbReference type="EMBL" id="MCU7552197.1"/>
    </source>
</evidence>
<evidence type="ECO:0000259" key="4">
    <source>
        <dbReference type="Pfam" id="PF01578"/>
    </source>
</evidence>
<reference evidence="6" key="1">
    <citation type="submission" date="2022-09" db="EMBL/GenBank/DDBJ databases">
        <authorList>
            <person name="Yuan C."/>
            <person name="Ke Z."/>
        </authorList>
    </citation>
    <scope>NUCLEOTIDE SEQUENCE</scope>
    <source>
        <strain evidence="6">LB-8</strain>
    </source>
</reference>
<dbReference type="InterPro" id="IPR002541">
    <property type="entry name" value="Cyt_c_assembly"/>
</dbReference>
<dbReference type="GO" id="GO:0017004">
    <property type="term" value="P:cytochrome complex assembly"/>
    <property type="evidence" value="ECO:0007669"/>
    <property type="project" value="UniProtKB-KW"/>
</dbReference>
<feature type="domain" description="Cytochrome c assembly protein" evidence="4">
    <location>
        <begin position="104"/>
        <end position="324"/>
    </location>
</feature>
<dbReference type="PANTHER" id="PTHR43653:SF1">
    <property type="entry name" value="CYTOCHROME C-TYPE BIOGENESIS PROTEIN CCMF"/>
    <property type="match status" value="1"/>
</dbReference>
<comment type="caution">
    <text evidence="6">The sequence shown here is derived from an EMBL/GenBank/DDBJ whole genome shotgun (WGS) entry which is preliminary data.</text>
</comment>
<evidence type="ECO:0000256" key="2">
    <source>
        <dbReference type="ARBA" id="ARBA00022748"/>
    </source>
</evidence>
<dbReference type="GO" id="GO:0020037">
    <property type="term" value="F:heme binding"/>
    <property type="evidence" value="ECO:0007669"/>
    <property type="project" value="InterPro"/>
</dbReference>
<dbReference type="PANTHER" id="PTHR43653">
    <property type="entry name" value="CYTOCHROME C ASSEMBLY PROTEIN-RELATED"/>
    <property type="match status" value="1"/>
</dbReference>
<dbReference type="GO" id="GO:0016020">
    <property type="term" value="C:membrane"/>
    <property type="evidence" value="ECO:0007669"/>
    <property type="project" value="InterPro"/>
</dbReference>
<feature type="transmembrane region" description="Helical" evidence="3">
    <location>
        <begin position="436"/>
        <end position="455"/>
    </location>
</feature>
<dbReference type="InterPro" id="IPR032523">
    <property type="entry name" value="CcmF_C"/>
</dbReference>
<feature type="domain" description="Cytochrome c-type biogenesis protein CcmF C-terminal" evidence="5">
    <location>
        <begin position="347"/>
        <end position="551"/>
    </location>
</feature>
<feature type="transmembrane region" description="Helical" evidence="3">
    <location>
        <begin position="784"/>
        <end position="803"/>
    </location>
</feature>
<dbReference type="AlphaFoldDB" id="A0A9X2Y0L3"/>
<dbReference type="Pfam" id="PF01578">
    <property type="entry name" value="Cytochrom_C_asm"/>
    <property type="match status" value="1"/>
</dbReference>
<keyword evidence="3" id="KW-0812">Transmembrane</keyword>
<evidence type="ECO:0000313" key="7">
    <source>
        <dbReference type="Proteomes" id="UP001155483"/>
    </source>
</evidence>
<feature type="transmembrane region" description="Helical" evidence="3">
    <location>
        <begin position="496"/>
        <end position="520"/>
    </location>
</feature>
<dbReference type="Proteomes" id="UP001155483">
    <property type="component" value="Unassembled WGS sequence"/>
</dbReference>
<feature type="transmembrane region" description="Helical" evidence="3">
    <location>
        <begin position="380"/>
        <end position="402"/>
    </location>
</feature>
<name>A0A9X2Y0L3_9BACT</name>
<dbReference type="PRINTS" id="PR01410">
    <property type="entry name" value="CCBIOGENESIS"/>
</dbReference>
<feature type="transmembrane region" description="Helical" evidence="3">
    <location>
        <begin position="532"/>
        <end position="550"/>
    </location>
</feature>
<gene>
    <name evidence="6" type="primary">ccsA</name>
    <name evidence="6" type="ORF">OCK74_23970</name>
</gene>
<proteinExistence type="inferred from homology"/>
<keyword evidence="3" id="KW-0472">Membrane</keyword>
<feature type="transmembrane region" description="Helical" evidence="3">
    <location>
        <begin position="342"/>
        <end position="360"/>
    </location>
</feature>
<feature type="transmembrane region" description="Helical" evidence="3">
    <location>
        <begin position="12"/>
        <end position="33"/>
    </location>
</feature>
<feature type="transmembrane region" description="Helical" evidence="3">
    <location>
        <begin position="467"/>
        <end position="484"/>
    </location>
</feature>
<dbReference type="RefSeq" id="WP_279299634.1">
    <property type="nucleotide sequence ID" value="NZ_JAOTIF010000029.1"/>
</dbReference>
<evidence type="ECO:0000256" key="3">
    <source>
        <dbReference type="SAM" id="Phobius"/>
    </source>
</evidence>
<keyword evidence="2" id="KW-0201">Cytochrome c-type biogenesis</keyword>
<organism evidence="6 7">
    <name type="scientific">Paraflavisolibacter caeni</name>
    <dbReference type="NCBI Taxonomy" id="2982496"/>
    <lineage>
        <taxon>Bacteria</taxon>
        <taxon>Pseudomonadati</taxon>
        <taxon>Bacteroidota</taxon>
        <taxon>Chitinophagia</taxon>
        <taxon>Chitinophagales</taxon>
        <taxon>Chitinophagaceae</taxon>
        <taxon>Paraflavisolibacter</taxon>
    </lineage>
</organism>
<sequence length="819" mass="91995">MDFIGENLLPGRLGHFFIILSLVSSIAASFTYFKSTQKRLTDDGRQWKRLARIFFITEAVSVFAIFGIIYYIVSSHLFEYKYAWQHSSITLEPKYLLSAIWEGQEGSFLLWSIWHCVLGLIVIRKEKEWEAPVMAVLSFVQFCLATMILGLKLGSLKIGSNPFVLLRNEMDAPIFSRPDYLSLIKDGNDLNPLLQNYWMVIHPPVLFLGFASTVIPFAFAIGGLWTKDLKGWTKRALPWSLFSAGVLSLGIMMGAAWAYESLTFGGYWAWDPVENASLVPWLVLVAGIHTLLIYNHTGHSLRPTYLFFILSFLLVLYSTYLTRSGDLQDTSVHAFTDLGMNWQLRTFLFLLVIPSFILFFKRYKHIPYIAKEEETSSREFWMFVGALVLLLSAASIILMTSVPVFNKLVSFFAGKDTEVFTPLAFGEDTEFTYNRIQIFVAIIVGLLTGFGMYLRYKSTGKSNLKRLLWPSVVALVVASLILVFGDVNYREHGIGYLGAIFLAIVASVFGVIANASYIWIGMKGSMKRSGGALAHLGFGFMLVGILISSSKKEVISHNTSGVFINFGEGAKEKPGENLTLIKGIRNDMGNYWVTYERDSAHPEKPLWFYHVRFESKNGKDNFVLTPNAFVNYKGNEGLMANPDARHYWDHDIFTYITSLPDPEKNKDTASFVARTASIGDTIFYSNGFAVLADLANHKNIPGVGLGSQDSVTVASLKVYAKTGSTYDLEPVLINKGGQLFAEPDTVNAESLVVRIQKVSGKKVELGLKESNSVMQYITLKAYKFPFINILWIGTILMVLGFIISMMRRIETNRLSLKKI</sequence>
<feature type="transmembrane region" description="Helical" evidence="3">
    <location>
        <begin position="304"/>
        <end position="322"/>
    </location>
</feature>
<feature type="transmembrane region" description="Helical" evidence="3">
    <location>
        <begin position="205"/>
        <end position="225"/>
    </location>
</feature>
<dbReference type="GO" id="GO:0015232">
    <property type="term" value="F:heme transmembrane transporter activity"/>
    <property type="evidence" value="ECO:0007669"/>
    <property type="project" value="InterPro"/>
</dbReference>
<comment type="similarity">
    <text evidence="1">Belongs to the CcmF/CycK/Ccl1/NrfE/CcsA family.</text>
</comment>
<feature type="transmembrane region" description="Helical" evidence="3">
    <location>
        <begin position="237"/>
        <end position="258"/>
    </location>
</feature>
<keyword evidence="3" id="KW-1133">Transmembrane helix</keyword>
<feature type="transmembrane region" description="Helical" evidence="3">
    <location>
        <begin position="135"/>
        <end position="154"/>
    </location>
</feature>
<evidence type="ECO:0000256" key="1">
    <source>
        <dbReference type="ARBA" id="ARBA00009186"/>
    </source>
</evidence>
<feature type="transmembrane region" description="Helical" evidence="3">
    <location>
        <begin position="53"/>
        <end position="73"/>
    </location>
</feature>
<accession>A0A9X2Y0L3</accession>